<name>A0A1E5VJG6_9POAL</name>
<keyword evidence="3" id="KW-1185">Reference proteome</keyword>
<dbReference type="InterPro" id="IPR006968">
    <property type="entry name" value="RUS_fam"/>
</dbReference>
<evidence type="ECO:0000313" key="3">
    <source>
        <dbReference type="Proteomes" id="UP000095767"/>
    </source>
</evidence>
<evidence type="ECO:0000313" key="2">
    <source>
        <dbReference type="EMBL" id="OEL25222.1"/>
    </source>
</evidence>
<reference evidence="2 3" key="1">
    <citation type="submission" date="2016-09" db="EMBL/GenBank/DDBJ databases">
        <title>The draft genome of Dichanthelium oligosanthes: A C3 panicoid grass species.</title>
        <authorList>
            <person name="Studer A.J."/>
            <person name="Schnable J.C."/>
            <person name="Brutnell T.P."/>
        </authorList>
    </citation>
    <scope>NUCLEOTIDE SEQUENCE [LARGE SCALE GENOMIC DNA]</scope>
    <source>
        <strain evidence="3">cv. Kellogg 1175</strain>
        <tissue evidence="2">Leaf</tissue>
    </source>
</reference>
<protein>
    <submittedName>
        <fullName evidence="2">Protein root UVB sensitive 1, chloroplastic</fullName>
    </submittedName>
</protein>
<sequence length="148" mass="16798">ECKILSAEAKDAADRICRRLQLGSKLSEIIESKEDACALFDLYKNEQYLLTDYKDKFCIVLKEGSSPEDMLKSLFHVSYLYWLERYLGFKPSSIASECRPGGRLEVSLDYAQREFSHVKHDSSVGGWVMDGLIARPLPVRIQVGDVTT</sequence>
<dbReference type="Proteomes" id="UP000095767">
    <property type="component" value="Unassembled WGS sequence"/>
</dbReference>
<organism evidence="2 3">
    <name type="scientific">Dichanthelium oligosanthes</name>
    <dbReference type="NCBI Taxonomy" id="888268"/>
    <lineage>
        <taxon>Eukaryota</taxon>
        <taxon>Viridiplantae</taxon>
        <taxon>Streptophyta</taxon>
        <taxon>Embryophyta</taxon>
        <taxon>Tracheophyta</taxon>
        <taxon>Spermatophyta</taxon>
        <taxon>Magnoliopsida</taxon>
        <taxon>Liliopsida</taxon>
        <taxon>Poales</taxon>
        <taxon>Poaceae</taxon>
        <taxon>PACMAD clade</taxon>
        <taxon>Panicoideae</taxon>
        <taxon>Panicodae</taxon>
        <taxon>Paniceae</taxon>
        <taxon>Dichantheliinae</taxon>
        <taxon>Dichanthelium</taxon>
    </lineage>
</organism>
<accession>A0A1E5VJG6</accession>
<gene>
    <name evidence="2" type="ORF">BAE44_0013759</name>
</gene>
<feature type="non-terminal residue" evidence="2">
    <location>
        <position position="1"/>
    </location>
</feature>
<dbReference type="Pfam" id="PF24160">
    <property type="entry name" value="UVB_sens_C"/>
    <property type="match status" value="1"/>
</dbReference>
<dbReference type="PANTHER" id="PTHR12770">
    <property type="entry name" value="RUS1 FAMILY PROTEIN C16ORF58"/>
    <property type="match status" value="1"/>
</dbReference>
<comment type="caution">
    <text evidence="2">The sequence shown here is derived from an EMBL/GenBank/DDBJ whole genome shotgun (WGS) entry which is preliminary data.</text>
</comment>
<dbReference type="GO" id="GO:0032502">
    <property type="term" value="P:developmental process"/>
    <property type="evidence" value="ECO:0007669"/>
    <property type="project" value="TreeGrafter"/>
</dbReference>
<evidence type="ECO:0000259" key="1">
    <source>
        <dbReference type="Pfam" id="PF24160"/>
    </source>
</evidence>
<dbReference type="EMBL" id="LWDX02037775">
    <property type="protein sequence ID" value="OEL25222.1"/>
    <property type="molecule type" value="Genomic_DNA"/>
</dbReference>
<dbReference type="PANTHER" id="PTHR12770:SF22">
    <property type="entry name" value="PROTEIN ROOT UVB SENSITIVE 1, CHLOROPLASTIC"/>
    <property type="match status" value="1"/>
</dbReference>
<dbReference type="STRING" id="888268.A0A1E5VJG6"/>
<dbReference type="OrthoDB" id="364779at2759"/>
<dbReference type="AlphaFoldDB" id="A0A1E5VJG6"/>
<feature type="domain" description="Root UVB sensitive protein C-terminal" evidence="1">
    <location>
        <begin position="19"/>
        <end position="82"/>
    </location>
</feature>
<dbReference type="InterPro" id="IPR055412">
    <property type="entry name" value="UVB_sens_C"/>
</dbReference>
<proteinExistence type="predicted"/>
<dbReference type="GO" id="GO:0009941">
    <property type="term" value="C:chloroplast envelope"/>
    <property type="evidence" value="ECO:0007669"/>
    <property type="project" value="TreeGrafter"/>
</dbReference>
<dbReference type="GO" id="GO:0010224">
    <property type="term" value="P:response to UV-B"/>
    <property type="evidence" value="ECO:0007669"/>
    <property type="project" value="TreeGrafter"/>
</dbReference>